<feature type="transmembrane region" description="Helical" evidence="1">
    <location>
        <begin position="263"/>
        <end position="281"/>
    </location>
</feature>
<feature type="transmembrane region" description="Helical" evidence="1">
    <location>
        <begin position="80"/>
        <end position="97"/>
    </location>
</feature>
<dbReference type="Proteomes" id="UP000236723">
    <property type="component" value="Unassembled WGS sequence"/>
</dbReference>
<dbReference type="RefSeq" id="WP_103936816.1">
    <property type="nucleotide sequence ID" value="NZ_FNVO01000002.1"/>
</dbReference>
<feature type="transmembrane region" description="Helical" evidence="1">
    <location>
        <begin position="288"/>
        <end position="312"/>
    </location>
</feature>
<evidence type="ECO:0000256" key="1">
    <source>
        <dbReference type="SAM" id="Phobius"/>
    </source>
</evidence>
<keyword evidence="1" id="KW-0472">Membrane</keyword>
<reference evidence="3" key="1">
    <citation type="submission" date="2016-10" db="EMBL/GenBank/DDBJ databases">
        <authorList>
            <person name="Varghese N."/>
            <person name="Submissions S."/>
        </authorList>
    </citation>
    <scope>NUCLEOTIDE SEQUENCE [LARGE SCALE GENOMIC DNA]</scope>
    <source>
        <strain evidence="3">DSM 43163</strain>
    </source>
</reference>
<organism evidence="2 3">
    <name type="scientific">Thermomonospora echinospora</name>
    <dbReference type="NCBI Taxonomy" id="1992"/>
    <lineage>
        <taxon>Bacteria</taxon>
        <taxon>Bacillati</taxon>
        <taxon>Actinomycetota</taxon>
        <taxon>Actinomycetes</taxon>
        <taxon>Streptosporangiales</taxon>
        <taxon>Thermomonosporaceae</taxon>
        <taxon>Thermomonospora</taxon>
    </lineage>
</organism>
<gene>
    <name evidence="2" type="ORF">SAMN04489712_102590</name>
</gene>
<dbReference type="AlphaFoldDB" id="A0A1H5W4X5"/>
<protein>
    <recommendedName>
        <fullName evidence="4">Membrane protein YfhO</fullName>
    </recommendedName>
</protein>
<evidence type="ECO:0000313" key="2">
    <source>
        <dbReference type="EMBL" id="SEF94542.1"/>
    </source>
</evidence>
<dbReference type="EMBL" id="FNVO01000002">
    <property type="protein sequence ID" value="SEF94542.1"/>
    <property type="molecule type" value="Genomic_DNA"/>
</dbReference>
<keyword evidence="1" id="KW-0812">Transmembrane</keyword>
<feature type="transmembrane region" description="Helical" evidence="1">
    <location>
        <begin position="191"/>
        <end position="208"/>
    </location>
</feature>
<evidence type="ECO:0008006" key="4">
    <source>
        <dbReference type="Google" id="ProtNLM"/>
    </source>
</evidence>
<feature type="transmembrane region" description="Helical" evidence="1">
    <location>
        <begin position="152"/>
        <end position="184"/>
    </location>
</feature>
<evidence type="ECO:0000313" key="3">
    <source>
        <dbReference type="Proteomes" id="UP000236723"/>
    </source>
</evidence>
<keyword evidence="1" id="KW-1133">Transmembrane helix</keyword>
<keyword evidence="3" id="KW-1185">Reference proteome</keyword>
<proteinExistence type="predicted"/>
<sequence length="581" mass="60666">MRGRTRHLLAALTGFGLGLSALGPGLASGFVLSYDMVFVPEPGFTRMAFGLTGTLPRHVPSDVFTAVLGVVLPGDLAQKSILLAIFVMACVSAAALVPSERMVPRLAAGVCYAWNPFVAERLLLGQWALLLGYAALPWVVARAARAGGRDGVRWLVLALLPAAIGGFAALAVSGLTAAVVALAAGCERVRALARTCAVVLVLSLPWLVTGWLRPAGVPADGAAVEAFAARADTPFGAVGSLLLLGGVWNGETVPTGYGHPVTATAWLLVVLGALAAYGLWWRASRDRLYAGLAAAALAGFVVASLGVVVPGLLRGLVELWPGFAVLRDGQQYVAPLAVLVAVGLGLAAEWTLPRLPVFVAVCVALVPVALLPSLAWGAAGRLRAVEYPGSWARARQIIAADATRGDVLVLPWAAYRSYPWNGRRRVLDPLPRYLPRRVIFNDAVRVDDTTIPTEDPRARRLGSAIESGGPLTDVLRAEGVRYVAVDAETEAWEAAADPPGSAGAGVRNAGRLAGAELLVHDRDLLLFQIPRPGRAEDAGAPAAAAGVAWIVTIGVVVWSSSAAATTLIPRSIFPPRRRKAP</sequence>
<accession>A0A1H5W4X5</accession>
<dbReference type="OrthoDB" id="3463898at2"/>
<feature type="transmembrane region" description="Helical" evidence="1">
    <location>
        <begin position="332"/>
        <end position="350"/>
    </location>
</feature>
<feature type="transmembrane region" description="Helical" evidence="1">
    <location>
        <begin position="357"/>
        <end position="379"/>
    </location>
</feature>
<name>A0A1H5W4X5_9ACTN</name>
<feature type="transmembrane region" description="Helical" evidence="1">
    <location>
        <begin position="122"/>
        <end position="140"/>
    </location>
</feature>